<dbReference type="Proteomes" id="UP000002204">
    <property type="component" value="Chromosome"/>
</dbReference>
<protein>
    <submittedName>
        <fullName evidence="1">Uncharacterized protein</fullName>
    </submittedName>
</protein>
<organism evidence="1 2">
    <name type="scientific">Rhodococcus erythropolis (strain PR4 / NBRC 100887)</name>
    <dbReference type="NCBI Taxonomy" id="234621"/>
    <lineage>
        <taxon>Bacteria</taxon>
        <taxon>Bacillati</taxon>
        <taxon>Actinomycetota</taxon>
        <taxon>Actinomycetes</taxon>
        <taxon>Mycobacteriales</taxon>
        <taxon>Nocardiaceae</taxon>
        <taxon>Rhodococcus</taxon>
        <taxon>Rhodococcus erythropolis group</taxon>
    </lineage>
</organism>
<name>C1A219_RHOE4</name>
<evidence type="ECO:0000313" key="1">
    <source>
        <dbReference type="EMBL" id="BAH34654.1"/>
    </source>
</evidence>
<reference evidence="1 2" key="2">
    <citation type="journal article" date="2006" name="Environ. Microbiol.">
        <title>Sequence analysis of three plasmids harboured in Rhodococcus erythropolis strain PR4.</title>
        <authorList>
            <person name="Sekine M."/>
            <person name="Tanikawa S."/>
            <person name="Omata S."/>
            <person name="Saito M."/>
            <person name="Fujisawa T."/>
            <person name="Tsukatani N."/>
            <person name="Tajima T."/>
            <person name="Sekigawa T."/>
            <person name="Kosugi H."/>
            <person name="Matsuo Y."/>
            <person name="Nishiko R."/>
            <person name="Imamura K."/>
            <person name="Ito M."/>
            <person name="Narita H."/>
            <person name="Tago S."/>
            <person name="Fujita N."/>
            <person name="Harayama S."/>
        </authorList>
    </citation>
    <scope>NUCLEOTIDE SEQUENCE [LARGE SCALE GENOMIC DNA]</scope>
    <source>
        <strain evidence="2">PR4 / NBRC 100887</strain>
    </source>
</reference>
<dbReference type="HOGENOM" id="CLU_2755207_0_0_11"/>
<gene>
    <name evidence="1" type="ordered locus">RER_39460</name>
</gene>
<dbReference type="AlphaFoldDB" id="C1A219"/>
<accession>C1A219</accession>
<sequence length="70" mass="7844">MVISTKTSVQFANLCLRHKVVQKHHADTTLYIQTCTYDTEDRNMGSINTLSAVIDIIKVVQPLIAKLNLS</sequence>
<proteinExistence type="predicted"/>
<dbReference type="EMBL" id="AP008957">
    <property type="protein sequence ID" value="BAH34654.1"/>
    <property type="molecule type" value="Genomic_DNA"/>
</dbReference>
<evidence type="ECO:0000313" key="2">
    <source>
        <dbReference type="Proteomes" id="UP000002204"/>
    </source>
</evidence>
<dbReference type="KEGG" id="rer:RER_39460"/>
<reference evidence="2" key="1">
    <citation type="submission" date="2005-03" db="EMBL/GenBank/DDBJ databases">
        <title>Comparison of the complete genome sequences of Rhodococcus erythropolis PR4 and Rhodococcus opacus B4.</title>
        <authorList>
            <person name="Takarada H."/>
            <person name="Sekine M."/>
            <person name="Hosoyama A."/>
            <person name="Yamada R."/>
            <person name="Fujisawa T."/>
            <person name="Omata S."/>
            <person name="Shimizu A."/>
            <person name="Tsukatani N."/>
            <person name="Tanikawa S."/>
            <person name="Fujita N."/>
            <person name="Harayama S."/>
        </authorList>
    </citation>
    <scope>NUCLEOTIDE SEQUENCE [LARGE SCALE GENOMIC DNA]</scope>
    <source>
        <strain evidence="2">PR4 / NBRC 100887</strain>
    </source>
</reference>